<dbReference type="Gene3D" id="2.40.50.140">
    <property type="entry name" value="Nucleic acid-binding proteins"/>
    <property type="match status" value="1"/>
</dbReference>
<dbReference type="OrthoDB" id="9804714at2"/>
<dbReference type="InterPro" id="IPR018974">
    <property type="entry name" value="Tex-like_N"/>
</dbReference>
<dbReference type="InterPro" id="IPR032639">
    <property type="entry name" value="Tex_YqgF"/>
</dbReference>
<name>A0A371K325_9GAMM</name>
<dbReference type="CDD" id="cd05685">
    <property type="entry name" value="S1_Tex"/>
    <property type="match status" value="1"/>
</dbReference>
<dbReference type="InterPro" id="IPR012337">
    <property type="entry name" value="RNaseH-like_sf"/>
</dbReference>
<dbReference type="SMART" id="SM00732">
    <property type="entry name" value="YqgFc"/>
    <property type="match status" value="1"/>
</dbReference>
<dbReference type="Pfam" id="PF16921">
    <property type="entry name" value="Tex_YqgF"/>
    <property type="match status" value="1"/>
</dbReference>
<dbReference type="Gene3D" id="1.10.10.650">
    <property type="entry name" value="RuvA domain 2-like"/>
    <property type="match status" value="1"/>
</dbReference>
<gene>
    <name evidence="3" type="ORF">DX914_03815</name>
</gene>
<dbReference type="SUPFAM" id="SSF47781">
    <property type="entry name" value="RuvA domain 2-like"/>
    <property type="match status" value="2"/>
</dbReference>
<feature type="region of interest" description="Disordered" evidence="1">
    <location>
        <begin position="734"/>
        <end position="794"/>
    </location>
</feature>
<dbReference type="Proteomes" id="UP000264492">
    <property type="component" value="Unassembled WGS sequence"/>
</dbReference>
<evidence type="ECO:0000256" key="1">
    <source>
        <dbReference type="SAM" id="MobiDB-lite"/>
    </source>
</evidence>
<dbReference type="Pfam" id="PF00575">
    <property type="entry name" value="S1"/>
    <property type="match status" value="1"/>
</dbReference>
<dbReference type="FunFam" id="2.40.50.140:FF:000051">
    <property type="entry name" value="RNA-binding transcriptional accessory protein"/>
    <property type="match status" value="1"/>
</dbReference>
<dbReference type="SUPFAM" id="SSF50249">
    <property type="entry name" value="Nucleic acid-binding proteins"/>
    <property type="match status" value="1"/>
</dbReference>
<dbReference type="GO" id="GO:0006412">
    <property type="term" value="P:translation"/>
    <property type="evidence" value="ECO:0007669"/>
    <property type="project" value="TreeGrafter"/>
</dbReference>
<dbReference type="Pfam" id="PF22706">
    <property type="entry name" value="Tex_central_region"/>
    <property type="match status" value="1"/>
</dbReference>
<reference evidence="3 4" key="1">
    <citation type="submission" date="2018-08" db="EMBL/GenBank/DDBJ databases">
        <title>Lysobacter sp. zong2l5, whole genome shotgun sequence.</title>
        <authorList>
            <person name="Zhang X."/>
            <person name="Feng G."/>
            <person name="Zhu H."/>
        </authorList>
    </citation>
    <scope>NUCLEOTIDE SEQUENCE [LARGE SCALE GENOMIC DNA]</scope>
    <source>
        <strain evidence="4">zong2l5</strain>
    </source>
</reference>
<dbReference type="InterPro" id="IPR044146">
    <property type="entry name" value="S1_Tex"/>
</dbReference>
<dbReference type="InterPro" id="IPR037027">
    <property type="entry name" value="YqgF/RNaseH-like_dom_sf"/>
</dbReference>
<dbReference type="PANTHER" id="PTHR10724">
    <property type="entry name" value="30S RIBOSOMAL PROTEIN S1"/>
    <property type="match status" value="1"/>
</dbReference>
<evidence type="ECO:0000259" key="2">
    <source>
        <dbReference type="PROSITE" id="PS50126"/>
    </source>
</evidence>
<dbReference type="PANTHER" id="PTHR10724:SF10">
    <property type="entry name" value="S1 RNA-BINDING DOMAIN-CONTAINING PROTEIN 1"/>
    <property type="match status" value="1"/>
</dbReference>
<dbReference type="Gene3D" id="3.30.420.140">
    <property type="entry name" value="YqgF/RNase H-like domain"/>
    <property type="match status" value="1"/>
</dbReference>
<dbReference type="InterPro" id="IPR010994">
    <property type="entry name" value="RuvA_2-like"/>
</dbReference>
<dbReference type="InterPro" id="IPR006641">
    <property type="entry name" value="YqgF/RNaseH-like_dom"/>
</dbReference>
<dbReference type="InterPro" id="IPR041692">
    <property type="entry name" value="HHH_9"/>
</dbReference>
<feature type="domain" description="S1 motif" evidence="2">
    <location>
        <begin position="660"/>
        <end position="729"/>
    </location>
</feature>
<dbReference type="InterPro" id="IPR055179">
    <property type="entry name" value="Tex-like_central_region"/>
</dbReference>
<dbReference type="Gene3D" id="1.10.3500.10">
    <property type="entry name" value="Tex N-terminal region-like"/>
    <property type="match status" value="1"/>
</dbReference>
<dbReference type="Gene3D" id="1.10.150.310">
    <property type="entry name" value="Tex RuvX-like domain-like"/>
    <property type="match status" value="1"/>
</dbReference>
<dbReference type="Pfam" id="PF09371">
    <property type="entry name" value="Tex_N"/>
    <property type="match status" value="1"/>
</dbReference>
<dbReference type="FunFam" id="3.30.420.140:FF:000001">
    <property type="entry name" value="RNA-binding transcriptional accessory protein"/>
    <property type="match status" value="1"/>
</dbReference>
<dbReference type="InterPro" id="IPR023323">
    <property type="entry name" value="Tex-like_dom_sf"/>
</dbReference>
<sequence>MQDTTKSQAQIAEQIARTIAAEIGAQPAQARSAIALLDEGATVPFIARYRKEVTGGLDDTQLRDLESRLRYLRELEDRRAAVLASIEEQGKMTDALRADIEAADSKARLEDLYLPYKPKRRTKAQIAREAGLEPLADGLLADPTLDPETYAAGFVSEEKQVADSKAALEGARAILMERWGEDAALVGELRTWLHAQGQIRARVVEGKENEGAKYRDYFDHAEALAKIPSHRLLALFRARREEVLYLDLEPTADSAAGHAYGEGRVALHAGVSDRGRAADRWLLDACRMTWRAKLHLHLLLDLFGQAREKAEAEAIDVFGDNLKDLLLAAPAGPRAVLGLDPGLRTGVKVAVVDATGKLVATDTIYPHEPRRQWDQSLHTLRALCARHGVELIAIGNGTASRETDKLAGDLIKLAPELKLTKVVVSEAGASVYSASEFAAKEFPGLDVSLRGAVSIARRLQDPLAELVKIEPKAIGVGQYQHDVDQYRLARALDAKVEDCVNAVGVYVNTASAALLARVSGLSSTVAENIVRHRDDHGPFKSRKDLLKVPRLGDKTFEQCAGFLRIVDGDQPLDASAVHPEAYPVVERIVKQCGREVKQLLGDPQFVRGLRPEPFTDETFGVPTVRDILKELEKPGRDPRPEFKAAKFADGVEELKDLKVGMILEGVISNVAAFGAFVDIGVHQDGLIHISALSDKYVKDPREVVKAGDVVKVRVLEVDLPRKRIALTRRLDDAVPAPRPAGADRAERGHAGRGDTRGPRRDAPSRGGSFAPAGKGNAPMGGALADAFARAKQKS</sequence>
<protein>
    <submittedName>
        <fullName evidence="3">RNA-binding transcriptional accessory protein</fullName>
    </submittedName>
</protein>
<dbReference type="SUPFAM" id="SSF158832">
    <property type="entry name" value="Tex N-terminal region-like"/>
    <property type="match status" value="1"/>
</dbReference>
<keyword evidence="4" id="KW-1185">Reference proteome</keyword>
<dbReference type="GO" id="GO:0003735">
    <property type="term" value="F:structural constituent of ribosome"/>
    <property type="evidence" value="ECO:0007669"/>
    <property type="project" value="TreeGrafter"/>
</dbReference>
<dbReference type="GO" id="GO:0006139">
    <property type="term" value="P:nucleobase-containing compound metabolic process"/>
    <property type="evidence" value="ECO:0007669"/>
    <property type="project" value="InterPro"/>
</dbReference>
<dbReference type="EMBL" id="QTSU01000001">
    <property type="protein sequence ID" value="RDZ28282.1"/>
    <property type="molecule type" value="Genomic_DNA"/>
</dbReference>
<dbReference type="GO" id="GO:0005829">
    <property type="term" value="C:cytosol"/>
    <property type="evidence" value="ECO:0007669"/>
    <property type="project" value="TreeGrafter"/>
</dbReference>
<proteinExistence type="predicted"/>
<evidence type="ECO:0000313" key="4">
    <source>
        <dbReference type="Proteomes" id="UP000264492"/>
    </source>
</evidence>
<comment type="caution">
    <text evidence="3">The sequence shown here is derived from an EMBL/GenBank/DDBJ whole genome shotgun (WGS) entry which is preliminary data.</text>
</comment>
<dbReference type="RefSeq" id="WP_115857724.1">
    <property type="nucleotide sequence ID" value="NZ_QTSU01000001.1"/>
</dbReference>
<dbReference type="FunFam" id="1.10.10.650:FF:000001">
    <property type="entry name" value="S1 RNA-binding domain 1"/>
    <property type="match status" value="1"/>
</dbReference>
<dbReference type="PROSITE" id="PS50126">
    <property type="entry name" value="S1"/>
    <property type="match status" value="1"/>
</dbReference>
<organism evidence="3 4">
    <name type="scientific">Lysobacter silvisoli</name>
    <dbReference type="NCBI Taxonomy" id="2293254"/>
    <lineage>
        <taxon>Bacteria</taxon>
        <taxon>Pseudomonadati</taxon>
        <taxon>Pseudomonadota</taxon>
        <taxon>Gammaproteobacteria</taxon>
        <taxon>Lysobacterales</taxon>
        <taxon>Lysobacteraceae</taxon>
        <taxon>Lysobacter</taxon>
    </lineage>
</organism>
<dbReference type="InterPro" id="IPR023319">
    <property type="entry name" value="Tex-like_HTH_dom_sf"/>
</dbReference>
<evidence type="ECO:0000313" key="3">
    <source>
        <dbReference type="EMBL" id="RDZ28282.1"/>
    </source>
</evidence>
<feature type="compositionally biased region" description="Basic and acidic residues" evidence="1">
    <location>
        <begin position="741"/>
        <end position="763"/>
    </location>
</feature>
<dbReference type="Pfam" id="PF17674">
    <property type="entry name" value="HHH_9"/>
    <property type="match status" value="1"/>
</dbReference>
<dbReference type="InterPro" id="IPR050437">
    <property type="entry name" value="Ribos_protein_bS1-like"/>
</dbReference>
<accession>A0A371K325</accession>
<dbReference type="SUPFAM" id="SSF53098">
    <property type="entry name" value="Ribonuclease H-like"/>
    <property type="match status" value="1"/>
</dbReference>
<dbReference type="GO" id="GO:0003729">
    <property type="term" value="F:mRNA binding"/>
    <property type="evidence" value="ECO:0007669"/>
    <property type="project" value="TreeGrafter"/>
</dbReference>
<dbReference type="InterPro" id="IPR003029">
    <property type="entry name" value="S1_domain"/>
</dbReference>
<dbReference type="Pfam" id="PF12836">
    <property type="entry name" value="HHH_3"/>
    <property type="match status" value="1"/>
</dbReference>
<dbReference type="SMART" id="SM00316">
    <property type="entry name" value="S1"/>
    <property type="match status" value="1"/>
</dbReference>
<dbReference type="AlphaFoldDB" id="A0A371K325"/>
<dbReference type="FunFam" id="1.10.150.310:FF:000001">
    <property type="entry name" value="RNA-binding transcriptional accessory protein"/>
    <property type="match status" value="1"/>
</dbReference>
<dbReference type="InterPro" id="IPR012340">
    <property type="entry name" value="NA-bd_OB-fold"/>
</dbReference>